<comment type="caution">
    <text evidence="1">The sequence shown here is derived from an EMBL/GenBank/DDBJ whole genome shotgun (WGS) entry which is preliminary data.</text>
</comment>
<accession>A0AAD4L7D9</accession>
<evidence type="ECO:0000313" key="2">
    <source>
        <dbReference type="Proteomes" id="UP001201262"/>
    </source>
</evidence>
<sequence length="210" mass="24279">MGFDSTEIRFRSIATWICPSSVLSIPENEATPMILLLVANADVPARLEKHLGSPENSWRMTRIQNSPSWIYLDLAHVLGHWSDVWLRVQRALIYRDAQTHGKIQGPPVLQFTRQLHRDNANIIVLQENLRLHIAALERFEQFVKRSQQWEPKLVAEDHQDELNERIENLLGSLRNYQETSNVVLQQWKTLLSLVGTEQPKPERIAAHIDA</sequence>
<dbReference type="RefSeq" id="XP_046077955.1">
    <property type="nucleotide sequence ID" value="XM_046214853.1"/>
</dbReference>
<dbReference type="Proteomes" id="UP001201262">
    <property type="component" value="Unassembled WGS sequence"/>
</dbReference>
<keyword evidence="2" id="KW-1185">Reference proteome</keyword>
<proteinExistence type="predicted"/>
<name>A0AAD4L7D9_9EURO</name>
<dbReference type="AlphaFoldDB" id="A0AAD4L7D9"/>
<dbReference type="EMBL" id="JAJTJA010000001">
    <property type="protein sequence ID" value="KAH8705334.1"/>
    <property type="molecule type" value="Genomic_DNA"/>
</dbReference>
<reference evidence="1" key="1">
    <citation type="submission" date="2021-12" db="EMBL/GenBank/DDBJ databases">
        <title>Convergent genome expansion in fungi linked to evolution of root-endophyte symbiosis.</title>
        <authorList>
            <consortium name="DOE Joint Genome Institute"/>
            <person name="Ke Y.-H."/>
            <person name="Bonito G."/>
            <person name="Liao H.-L."/>
            <person name="Looney B."/>
            <person name="Rojas-Flechas A."/>
            <person name="Nash J."/>
            <person name="Hameed K."/>
            <person name="Schadt C."/>
            <person name="Martin F."/>
            <person name="Crous P.W."/>
            <person name="Miettinen O."/>
            <person name="Magnuson J.K."/>
            <person name="Labbe J."/>
            <person name="Jacobson D."/>
            <person name="Doktycz M.J."/>
            <person name="Veneault-Fourrey C."/>
            <person name="Kuo A."/>
            <person name="Mondo S."/>
            <person name="Calhoun S."/>
            <person name="Riley R."/>
            <person name="Ohm R."/>
            <person name="LaButti K."/>
            <person name="Andreopoulos B."/>
            <person name="Pangilinan J."/>
            <person name="Nolan M."/>
            <person name="Tritt A."/>
            <person name="Clum A."/>
            <person name="Lipzen A."/>
            <person name="Daum C."/>
            <person name="Barry K."/>
            <person name="Grigoriev I.V."/>
            <person name="Vilgalys R."/>
        </authorList>
    </citation>
    <scope>NUCLEOTIDE SEQUENCE</scope>
    <source>
        <strain evidence="1">PMI_201</strain>
    </source>
</reference>
<organism evidence="1 2">
    <name type="scientific">Talaromyces proteolyticus</name>
    <dbReference type="NCBI Taxonomy" id="1131652"/>
    <lineage>
        <taxon>Eukaryota</taxon>
        <taxon>Fungi</taxon>
        <taxon>Dikarya</taxon>
        <taxon>Ascomycota</taxon>
        <taxon>Pezizomycotina</taxon>
        <taxon>Eurotiomycetes</taxon>
        <taxon>Eurotiomycetidae</taxon>
        <taxon>Eurotiales</taxon>
        <taxon>Trichocomaceae</taxon>
        <taxon>Talaromyces</taxon>
        <taxon>Talaromyces sect. Bacilispori</taxon>
    </lineage>
</organism>
<evidence type="ECO:0000313" key="1">
    <source>
        <dbReference type="EMBL" id="KAH8705334.1"/>
    </source>
</evidence>
<dbReference type="GeneID" id="70245140"/>
<gene>
    <name evidence="1" type="ORF">BGW36DRAFT_367370</name>
</gene>
<protein>
    <submittedName>
        <fullName evidence="1">Uncharacterized protein</fullName>
    </submittedName>
</protein>